<reference evidence="3" key="3">
    <citation type="submission" date="2020-05" db="UniProtKB">
        <authorList>
            <consortium name="EnsemblMetazoa"/>
        </authorList>
    </citation>
    <scope>IDENTIFICATION</scope>
    <source>
        <strain evidence="3">USDA</strain>
    </source>
</reference>
<evidence type="ECO:0000313" key="3">
    <source>
        <dbReference type="EnsemblMetazoa" id="PHUM243890-PA"/>
    </source>
</evidence>
<dbReference type="InParanoid" id="E0VJD8"/>
<dbReference type="Proteomes" id="UP000009046">
    <property type="component" value="Unassembled WGS sequence"/>
</dbReference>
<name>E0VJD8_PEDHC</name>
<dbReference type="EMBL" id="AAZO01002827">
    <property type="status" value="NOT_ANNOTATED_CDS"/>
    <property type="molecule type" value="Genomic_DNA"/>
</dbReference>
<feature type="coiled-coil region" evidence="1">
    <location>
        <begin position="320"/>
        <end position="354"/>
    </location>
</feature>
<organism>
    <name type="scientific">Pediculus humanus subsp. corporis</name>
    <name type="common">Body louse</name>
    <dbReference type="NCBI Taxonomy" id="121224"/>
    <lineage>
        <taxon>Eukaryota</taxon>
        <taxon>Metazoa</taxon>
        <taxon>Ecdysozoa</taxon>
        <taxon>Arthropoda</taxon>
        <taxon>Hexapoda</taxon>
        <taxon>Insecta</taxon>
        <taxon>Pterygota</taxon>
        <taxon>Neoptera</taxon>
        <taxon>Paraneoptera</taxon>
        <taxon>Psocodea</taxon>
        <taxon>Troctomorpha</taxon>
        <taxon>Phthiraptera</taxon>
        <taxon>Anoplura</taxon>
        <taxon>Pediculidae</taxon>
        <taxon>Pediculus</taxon>
    </lineage>
</organism>
<evidence type="ECO:0000313" key="4">
    <source>
        <dbReference type="Proteomes" id="UP000009046"/>
    </source>
</evidence>
<reference evidence="2" key="2">
    <citation type="submission" date="2007-04" db="EMBL/GenBank/DDBJ databases">
        <title>The genome of the human body louse.</title>
        <authorList>
            <consortium name="The Human Body Louse Genome Consortium"/>
            <person name="Kirkness E."/>
            <person name="Walenz B."/>
            <person name="Hass B."/>
            <person name="Bruggner R."/>
            <person name="Strausberg R."/>
        </authorList>
    </citation>
    <scope>NUCLEOTIDE SEQUENCE</scope>
    <source>
        <strain evidence="2">USDA</strain>
    </source>
</reference>
<evidence type="ECO:0000313" key="2">
    <source>
        <dbReference type="EMBL" id="EEB13494.1"/>
    </source>
</evidence>
<dbReference type="GeneID" id="8230767"/>
<feature type="coiled-coil region" evidence="1">
    <location>
        <begin position="225"/>
        <end position="273"/>
    </location>
</feature>
<reference evidence="2" key="1">
    <citation type="submission" date="2007-04" db="EMBL/GenBank/DDBJ databases">
        <title>Annotation of Pediculus humanus corporis strain USDA.</title>
        <authorList>
            <person name="Kirkness E."/>
            <person name="Hannick L."/>
            <person name="Hass B."/>
            <person name="Bruggner R."/>
            <person name="Lawson D."/>
            <person name="Bidwell S."/>
            <person name="Joardar V."/>
            <person name="Caler E."/>
            <person name="Walenz B."/>
            <person name="Inman J."/>
            <person name="Schobel S."/>
            <person name="Galinsky K."/>
            <person name="Amedeo P."/>
            <person name="Strausberg R."/>
        </authorList>
    </citation>
    <scope>NUCLEOTIDE SEQUENCE</scope>
    <source>
        <strain evidence="2">USDA</strain>
    </source>
</reference>
<gene>
    <name evidence="3" type="primary">8230767</name>
    <name evidence="2" type="ORF">Phum_PHUM243890</name>
</gene>
<feature type="coiled-coil region" evidence="1">
    <location>
        <begin position="18"/>
        <end position="45"/>
    </location>
</feature>
<dbReference type="VEuPathDB" id="VectorBase:PHUM243890"/>
<proteinExistence type="predicted"/>
<evidence type="ECO:0000256" key="1">
    <source>
        <dbReference type="SAM" id="Coils"/>
    </source>
</evidence>
<dbReference type="KEGG" id="phu:Phum_PHUM243890"/>
<protein>
    <submittedName>
        <fullName evidence="2 3">Uncharacterized protein</fullName>
    </submittedName>
</protein>
<dbReference type="EMBL" id="DS235222">
    <property type="protein sequence ID" value="EEB13494.1"/>
    <property type="molecule type" value="Genomic_DNA"/>
</dbReference>
<dbReference type="HOGENOM" id="CLU_700787_0_0_1"/>
<dbReference type="EnsemblMetazoa" id="PHUM243890-RA">
    <property type="protein sequence ID" value="PHUM243890-PA"/>
    <property type="gene ID" value="PHUM243890"/>
</dbReference>
<keyword evidence="1" id="KW-0175">Coiled coil</keyword>
<keyword evidence="4" id="KW-1185">Reference proteome</keyword>
<sequence length="394" mass="45371">MVQVEPRGFKKKKNESVISCAEKVIDDLKKQNLNLIEAMVKIQKTHSEEKKNFNETLLSIDKALSSLPIRLEKIRLKNQKNLTILNNNNDDLQANGDNVGYMEDMILDKKSDNSTTLNSMQDVNYSESTTMKCLLKKIDQLNQLIDKIKMEDSSIPIEPLINNELFAISLLKKEIRETKRQIDENKTYTEIVKTQKPGTCKLKPENLFSNELNKASNFKIFENHVVLQEEAMNLLTEKIKSTQNNLKKEIEEKENLIKKNQDMTKEINQLKSILKNCSSTFSINDDNISILSNSRKFDNKIQIDTTGMSCKKPYRLSSANSNKNVLLESEKKKNNELENSLKNIKAQYKTLEYQSNATQSLNKQLKNQIKIVTANERNKNGNEKSNEIIENNFV</sequence>
<dbReference type="CTD" id="8230767"/>
<accession>E0VJD8</accession>
<dbReference type="RefSeq" id="XP_002426232.1">
    <property type="nucleotide sequence ID" value="XM_002426187.1"/>
</dbReference>
<dbReference type="AlphaFoldDB" id="E0VJD8"/>